<dbReference type="Gene3D" id="3.10.450.50">
    <property type="match status" value="1"/>
</dbReference>
<dbReference type="SUPFAM" id="SSF54427">
    <property type="entry name" value="NTF2-like"/>
    <property type="match status" value="1"/>
</dbReference>
<dbReference type="InterPro" id="IPR037401">
    <property type="entry name" value="SnoaL-like"/>
</dbReference>
<name>A0A381U8M2_9ZZZZ</name>
<accession>A0A381U8M2</accession>
<dbReference type="AlphaFoldDB" id="A0A381U8M2"/>
<protein>
    <recommendedName>
        <fullName evidence="1">SnoaL-like domain-containing protein</fullName>
    </recommendedName>
</protein>
<sequence>MNQIKNLLRVNAALVLTLCSTSAFSSDADDVRATIERHYAFINAKDYEAASSHHLPDFTMFFPDGGPLWEADYVAVGDRMSATANFPDMNVMMTNYKAQSYGDVVVVTFFLRGTHTTAGEVENVVNRVSAVWVKTGQEWIEAHHHESPLEPK</sequence>
<reference evidence="2" key="1">
    <citation type="submission" date="2018-05" db="EMBL/GenBank/DDBJ databases">
        <authorList>
            <person name="Lanie J.A."/>
            <person name="Ng W.-L."/>
            <person name="Kazmierczak K.M."/>
            <person name="Andrzejewski T.M."/>
            <person name="Davidsen T.M."/>
            <person name="Wayne K.J."/>
            <person name="Tettelin H."/>
            <person name="Glass J.I."/>
            <person name="Rusch D."/>
            <person name="Podicherti R."/>
            <person name="Tsui H.-C.T."/>
            <person name="Winkler M.E."/>
        </authorList>
    </citation>
    <scope>NUCLEOTIDE SEQUENCE</scope>
</reference>
<organism evidence="2">
    <name type="scientific">marine metagenome</name>
    <dbReference type="NCBI Taxonomy" id="408172"/>
    <lineage>
        <taxon>unclassified sequences</taxon>
        <taxon>metagenomes</taxon>
        <taxon>ecological metagenomes</taxon>
    </lineage>
</organism>
<gene>
    <name evidence="2" type="ORF">METZ01_LOCUS77426</name>
</gene>
<proteinExistence type="predicted"/>
<evidence type="ECO:0000313" key="2">
    <source>
        <dbReference type="EMBL" id="SVA24572.1"/>
    </source>
</evidence>
<evidence type="ECO:0000259" key="1">
    <source>
        <dbReference type="Pfam" id="PF13474"/>
    </source>
</evidence>
<dbReference type="EMBL" id="UINC01005953">
    <property type="protein sequence ID" value="SVA24572.1"/>
    <property type="molecule type" value="Genomic_DNA"/>
</dbReference>
<dbReference type="InterPro" id="IPR032710">
    <property type="entry name" value="NTF2-like_dom_sf"/>
</dbReference>
<dbReference type="Pfam" id="PF13474">
    <property type="entry name" value="SnoaL_3"/>
    <property type="match status" value="1"/>
</dbReference>
<feature type="domain" description="SnoaL-like" evidence="1">
    <location>
        <begin position="31"/>
        <end position="148"/>
    </location>
</feature>